<protein>
    <submittedName>
        <fullName evidence="1">Uncharacterized protein</fullName>
    </submittedName>
</protein>
<evidence type="ECO:0000313" key="2">
    <source>
        <dbReference type="Proteomes" id="UP000273655"/>
    </source>
</evidence>
<reference evidence="1 2" key="1">
    <citation type="submission" date="2018-12" db="EMBL/GenBank/DDBJ databases">
        <authorList>
            <consortium name="Pathogen Informatics"/>
        </authorList>
    </citation>
    <scope>NUCLEOTIDE SEQUENCE [LARGE SCALE GENOMIC DNA]</scope>
    <source>
        <strain evidence="1 2">NCTC8271</strain>
    </source>
</reference>
<sequence length="65" mass="7031">MKMTAKHNAGTSSAVGILPAASLTKPITGVTIPPPMMVMTIKDEPYLVFLSQIFDTQREDGRVLN</sequence>
<name>A0A3S4GFM5_SALET</name>
<gene>
    <name evidence="1" type="ORF">NCTC8271_01185</name>
</gene>
<dbReference type="Proteomes" id="UP000273655">
    <property type="component" value="Chromosome 1"/>
</dbReference>
<evidence type="ECO:0000313" key="1">
    <source>
        <dbReference type="EMBL" id="VEA32825.1"/>
    </source>
</evidence>
<organism evidence="1 2">
    <name type="scientific">Salmonella enterica I</name>
    <dbReference type="NCBI Taxonomy" id="59201"/>
    <lineage>
        <taxon>Bacteria</taxon>
        <taxon>Pseudomonadati</taxon>
        <taxon>Pseudomonadota</taxon>
        <taxon>Gammaproteobacteria</taxon>
        <taxon>Enterobacterales</taxon>
        <taxon>Enterobacteriaceae</taxon>
        <taxon>Salmonella</taxon>
    </lineage>
</organism>
<accession>A0A3S4GFM5</accession>
<proteinExistence type="predicted"/>
<dbReference type="AlphaFoldDB" id="A0A3S4GFM5"/>
<dbReference type="EMBL" id="LR134148">
    <property type="protein sequence ID" value="VEA32825.1"/>
    <property type="molecule type" value="Genomic_DNA"/>
</dbReference>